<dbReference type="PANTHER" id="PTHR33653:SF1">
    <property type="entry name" value="RIBONUCLEASE VAPC2"/>
    <property type="match status" value="1"/>
</dbReference>
<evidence type="ECO:0000256" key="7">
    <source>
        <dbReference type="ARBA" id="ARBA00038093"/>
    </source>
</evidence>
<dbReference type="Proteomes" id="UP000515512">
    <property type="component" value="Chromosome"/>
</dbReference>
<name>A0A7D6ZQB2_9NOCA</name>
<evidence type="ECO:0000256" key="1">
    <source>
        <dbReference type="ARBA" id="ARBA00001946"/>
    </source>
</evidence>
<dbReference type="CDD" id="cd18755">
    <property type="entry name" value="PIN_MtVapC3_VapC21-like"/>
    <property type="match status" value="1"/>
</dbReference>
<dbReference type="InterPro" id="IPR002716">
    <property type="entry name" value="PIN_dom"/>
</dbReference>
<dbReference type="AlphaFoldDB" id="A0A7D6ZQB2"/>
<dbReference type="RefSeq" id="WP_181583908.1">
    <property type="nucleotide sequence ID" value="NZ_CP059399.1"/>
</dbReference>
<dbReference type="InterPro" id="IPR050556">
    <property type="entry name" value="Type_II_TA_system_RNase"/>
</dbReference>
<evidence type="ECO:0000256" key="8">
    <source>
        <dbReference type="HAMAP-Rule" id="MF_00265"/>
    </source>
</evidence>
<dbReference type="GO" id="GO:0016787">
    <property type="term" value="F:hydrolase activity"/>
    <property type="evidence" value="ECO:0007669"/>
    <property type="project" value="UniProtKB-KW"/>
</dbReference>
<dbReference type="InterPro" id="IPR022907">
    <property type="entry name" value="VapC_family"/>
</dbReference>
<evidence type="ECO:0000313" key="11">
    <source>
        <dbReference type="Proteomes" id="UP000515512"/>
    </source>
</evidence>
<proteinExistence type="inferred from homology"/>
<evidence type="ECO:0000256" key="6">
    <source>
        <dbReference type="ARBA" id="ARBA00022842"/>
    </source>
</evidence>
<keyword evidence="5 8" id="KW-0378">Hydrolase</keyword>
<protein>
    <recommendedName>
        <fullName evidence="8">Ribonuclease VapC</fullName>
        <shortName evidence="8">RNase VapC</shortName>
        <ecNumber evidence="8">3.1.-.-</ecNumber>
    </recommendedName>
    <alternativeName>
        <fullName evidence="8">Toxin VapC</fullName>
    </alternativeName>
</protein>
<evidence type="ECO:0000256" key="5">
    <source>
        <dbReference type="ARBA" id="ARBA00022801"/>
    </source>
</evidence>
<comment type="cofactor">
    <cofactor evidence="1 8">
        <name>Mg(2+)</name>
        <dbReference type="ChEBI" id="CHEBI:18420"/>
    </cofactor>
</comment>
<keyword evidence="8" id="KW-0800">Toxin</keyword>
<comment type="function">
    <text evidence="8">Toxic component of a toxin-antitoxin (TA) system. An RNase.</text>
</comment>
<dbReference type="GO" id="GO:0090729">
    <property type="term" value="F:toxin activity"/>
    <property type="evidence" value="ECO:0007669"/>
    <property type="project" value="UniProtKB-KW"/>
</dbReference>
<dbReference type="EMBL" id="CP059399">
    <property type="protein sequence ID" value="QLY32743.1"/>
    <property type="molecule type" value="Genomic_DNA"/>
</dbReference>
<evidence type="ECO:0000256" key="2">
    <source>
        <dbReference type="ARBA" id="ARBA00022649"/>
    </source>
</evidence>
<dbReference type="HAMAP" id="MF_00265">
    <property type="entry name" value="VapC_Nob1"/>
    <property type="match status" value="1"/>
</dbReference>
<reference evidence="10 11" key="1">
    <citation type="submission" date="2020-07" db="EMBL/GenBank/DDBJ databases">
        <authorList>
            <person name="Zhuang K."/>
            <person name="Ran Y."/>
        </authorList>
    </citation>
    <scope>NUCLEOTIDE SEQUENCE [LARGE SCALE GENOMIC DNA]</scope>
    <source>
        <strain evidence="10 11">WCH-YHL-001</strain>
    </source>
</reference>
<keyword evidence="4 8" id="KW-0479">Metal-binding</keyword>
<feature type="binding site" evidence="8">
    <location>
        <position position="98"/>
    </location>
    <ligand>
        <name>Mg(2+)</name>
        <dbReference type="ChEBI" id="CHEBI:18420"/>
    </ligand>
</feature>
<feature type="domain" description="PIN" evidence="9">
    <location>
        <begin position="6"/>
        <end position="123"/>
    </location>
</feature>
<gene>
    <name evidence="8" type="primary">vapC</name>
    <name evidence="10" type="ORF">H0264_11240</name>
</gene>
<dbReference type="PANTHER" id="PTHR33653">
    <property type="entry name" value="RIBONUCLEASE VAPC2"/>
    <property type="match status" value="1"/>
</dbReference>
<dbReference type="KEGG" id="nhu:H0264_11240"/>
<dbReference type="SUPFAM" id="SSF88723">
    <property type="entry name" value="PIN domain-like"/>
    <property type="match status" value="1"/>
</dbReference>
<keyword evidence="6 8" id="KW-0460">Magnesium</keyword>
<evidence type="ECO:0000256" key="4">
    <source>
        <dbReference type="ARBA" id="ARBA00022723"/>
    </source>
</evidence>
<sequence length="138" mass="15599">MTPALYLIDTSGLFRILQDKLRQAWVDQLTAGVIAVCPVVELEFLYSARSLADRLEKRRLLGDLFGWVPMYERGYERADEVQQLMTEQGLHRSAGPVDLLIAATAEHHRLTVLCDDRDFATIGRITRQPVAFVGDVRA</sequence>
<dbReference type="InterPro" id="IPR029060">
    <property type="entry name" value="PIN-like_dom_sf"/>
</dbReference>
<comment type="similarity">
    <text evidence="7 8">Belongs to the PINc/VapC protein family.</text>
</comment>
<evidence type="ECO:0000256" key="3">
    <source>
        <dbReference type="ARBA" id="ARBA00022722"/>
    </source>
</evidence>
<keyword evidence="11" id="KW-1185">Reference proteome</keyword>
<feature type="binding site" evidence="8">
    <location>
        <position position="9"/>
    </location>
    <ligand>
        <name>Mg(2+)</name>
        <dbReference type="ChEBI" id="CHEBI:18420"/>
    </ligand>
</feature>
<dbReference type="Gene3D" id="3.40.50.1010">
    <property type="entry name" value="5'-nuclease"/>
    <property type="match status" value="1"/>
</dbReference>
<dbReference type="Pfam" id="PF01850">
    <property type="entry name" value="PIN"/>
    <property type="match status" value="1"/>
</dbReference>
<dbReference type="GO" id="GO:0004540">
    <property type="term" value="F:RNA nuclease activity"/>
    <property type="evidence" value="ECO:0007669"/>
    <property type="project" value="InterPro"/>
</dbReference>
<organism evidence="10 11">
    <name type="scientific">Nocardia huaxiensis</name>
    <dbReference type="NCBI Taxonomy" id="2755382"/>
    <lineage>
        <taxon>Bacteria</taxon>
        <taxon>Bacillati</taxon>
        <taxon>Actinomycetota</taxon>
        <taxon>Actinomycetes</taxon>
        <taxon>Mycobacteriales</taxon>
        <taxon>Nocardiaceae</taxon>
        <taxon>Nocardia</taxon>
    </lineage>
</organism>
<evidence type="ECO:0000313" key="10">
    <source>
        <dbReference type="EMBL" id="QLY32743.1"/>
    </source>
</evidence>
<accession>A0A7D6ZQB2</accession>
<evidence type="ECO:0000259" key="9">
    <source>
        <dbReference type="Pfam" id="PF01850"/>
    </source>
</evidence>
<dbReference type="GO" id="GO:0000287">
    <property type="term" value="F:magnesium ion binding"/>
    <property type="evidence" value="ECO:0007669"/>
    <property type="project" value="UniProtKB-UniRule"/>
</dbReference>
<dbReference type="EC" id="3.1.-.-" evidence="8"/>
<keyword evidence="2 8" id="KW-1277">Toxin-antitoxin system</keyword>
<keyword evidence="3 8" id="KW-0540">Nuclease</keyword>